<dbReference type="GO" id="GO:0046872">
    <property type="term" value="F:metal ion binding"/>
    <property type="evidence" value="ECO:0007669"/>
    <property type="project" value="UniProtKB-KW"/>
</dbReference>
<keyword evidence="1" id="KW-0645">Protease</keyword>
<dbReference type="PANTHER" id="PTHR42648">
    <property type="entry name" value="TRANSPOSASE, PUTATIVE-RELATED"/>
    <property type="match status" value="1"/>
</dbReference>
<dbReference type="Pfam" id="PF14223">
    <property type="entry name" value="Retrotran_gag_2"/>
    <property type="match status" value="1"/>
</dbReference>
<evidence type="ECO:0000256" key="3">
    <source>
        <dbReference type="ARBA" id="ARBA00022750"/>
    </source>
</evidence>
<keyword evidence="2" id="KW-0479">Metal-binding</keyword>
<dbReference type="GO" id="GO:0015074">
    <property type="term" value="P:DNA integration"/>
    <property type="evidence" value="ECO:0007669"/>
    <property type="project" value="InterPro"/>
</dbReference>
<dbReference type="PROSITE" id="PS50994">
    <property type="entry name" value="INTEGRASE"/>
    <property type="match status" value="1"/>
</dbReference>
<dbReference type="CDD" id="cd09272">
    <property type="entry name" value="RNase_HI_RT_Ty1"/>
    <property type="match status" value="1"/>
</dbReference>
<keyword evidence="4" id="KW-0378">Hydrolase</keyword>
<dbReference type="InterPro" id="IPR025724">
    <property type="entry name" value="GAG-pre-integrase_dom"/>
</dbReference>
<dbReference type="GO" id="GO:0004190">
    <property type="term" value="F:aspartic-type endopeptidase activity"/>
    <property type="evidence" value="ECO:0007669"/>
    <property type="project" value="UniProtKB-KW"/>
</dbReference>
<reference evidence="7" key="2">
    <citation type="submission" date="1999-03" db="EMBL/GenBank/DDBJ databases">
        <authorList>
            <person name="EU Arabidopsis sequencing project"/>
        </authorList>
    </citation>
    <scope>NUCLEOTIDE SEQUENCE</scope>
</reference>
<dbReference type="InterPro" id="IPR057670">
    <property type="entry name" value="SH3_retrovirus"/>
</dbReference>
<proteinExistence type="predicted"/>
<dbReference type="Pfam" id="PF22936">
    <property type="entry name" value="Pol_BBD"/>
    <property type="match status" value="1"/>
</dbReference>
<dbReference type="EMBL" id="AL161518">
    <property type="protein sequence ID" value="CAB81170.1"/>
    <property type="molecule type" value="Genomic_DNA"/>
</dbReference>
<feature type="compositionally biased region" description="Low complexity" evidence="5">
    <location>
        <begin position="823"/>
        <end position="836"/>
    </location>
</feature>
<reference key="1">
    <citation type="journal article" date="1999" name="Nature">
        <title>Sequence and analysis of chromosome 4 of the plant Arabidopsis thaliana.</title>
        <authorList>
            <consortium name="EU"/>
            <consortium name="CSHL and WU Arabidopsis Sequencing Project"/>
            <person name="Mayer K."/>
            <person name="Schuller C."/>
            <person name="Wambutt R."/>
            <person name="Murphy G."/>
            <person name="Volckaert G."/>
            <person name="Pohl T."/>
            <person name="Dusterhoft A."/>
            <person name="Stiekema W."/>
            <person name="Entian K.D."/>
            <person name="Terryn N."/>
            <person name="Harris B."/>
            <person name="Ansorge W."/>
            <person name="Brandt P."/>
            <person name="Grivell L."/>
            <person name="Rieger M."/>
            <person name="Weichselgartner M."/>
            <person name="de Simone V."/>
            <person name="Obermaier B."/>
            <person name="Mache R."/>
            <person name="Muller M."/>
            <person name="Kreis M."/>
            <person name="Delseny M."/>
            <person name="Puigdomenech P."/>
            <person name="Watson M."/>
            <person name="Schmidtheini T."/>
            <person name="Reichert B."/>
            <person name="Portatelle D."/>
            <person name="Perez-Alonso M."/>
            <person name="Boutry M."/>
            <person name="Bancroft I."/>
            <person name="Vos P."/>
            <person name="Hoheisel J."/>
            <person name="Zimmermann W."/>
            <person name="Wedler H."/>
            <person name="Ridley P."/>
            <person name="Langham S.A."/>
            <person name="McCullagh B."/>
            <person name="Bilham L."/>
            <person name="Robben J."/>
            <person name="Van der Schueren J."/>
            <person name="Grymonprez B."/>
            <person name="Chuang Y.J."/>
            <person name="Vandenbussche F."/>
            <person name="Braeken M."/>
            <person name="Weltjens I."/>
            <person name="Voet M."/>
            <person name="Bastiaens I."/>
            <person name="Aert R."/>
            <person name="Defoor E."/>
            <person name="Weitzenegger T."/>
            <person name="Bothe G."/>
            <person name="Ramsperger U."/>
            <person name="Hilbert H."/>
            <person name="Braun M."/>
            <person name="Holzer E."/>
            <person name="Brandt A."/>
            <person name="Peters S."/>
            <person name="van Staveren M."/>
            <person name="Dirske W."/>
            <person name="Mooijman P."/>
            <person name="Klein Lankhorst R."/>
            <person name="Rose M."/>
            <person name="Hauf J."/>
            <person name="Kotter P."/>
            <person name="Berneiser S."/>
            <person name="Hempel S."/>
            <person name="Feldpausch M."/>
            <person name="Lamberth S."/>
            <person name="Van den Daele H."/>
            <person name="De Keyser A."/>
            <person name="Buysshaert C."/>
            <person name="Gielen J."/>
            <person name="Villarroel R."/>
            <person name="De Clercq R."/>
            <person name="Van Montagu M."/>
            <person name="Rogers J."/>
            <person name="Cronin A."/>
            <person name="Quail M."/>
            <person name="Bray-Allen S."/>
            <person name="Clark L."/>
            <person name="Doggett J."/>
            <person name="Hall S."/>
            <person name="Kay M."/>
            <person name="Lennard N."/>
            <person name="McLay K."/>
            <person name="Mayes R."/>
            <person name="Pettett A."/>
            <person name="Rajandream M.A."/>
            <person name="Lyne M."/>
            <person name="Benes V."/>
            <person name="Rechmann S."/>
            <person name="Borkova D."/>
            <person name="Blocker H."/>
            <person name="Scharfe M."/>
            <person name="Grimm M."/>
            <person name="Lohnert T.H."/>
            <person name="Dose S."/>
            <person name="de Haan M."/>
            <person name="Maarse A."/>
            <person name="Schafer M."/>
            <person name="Muller-Auer S."/>
            <person name="Gabel C."/>
            <person name="Fuchs M."/>
            <person name="Fartmann B."/>
            <person name="Granderath K."/>
            <person name="Dauner D."/>
            <person name="Herzl A."/>
            <person name="Neumann S."/>
            <person name="Argiriou A."/>
            <person name="Vitale D."/>
            <person name="Liguori R."/>
            <person name="Piravandi E."/>
            <person name="Massenet O."/>
            <person name="Quigley F."/>
            <person name="Clabauld G."/>
            <person name="Mundlein A."/>
            <person name="Felber R."/>
            <person name="Schnabl S."/>
            <person name="Hiller R."/>
            <person name="Schmidt W."/>
            <person name="Lecharny A."/>
            <person name="Aubourg S."/>
            <person name="Chefdor F."/>
            <person name="Cooke R."/>
            <person name="Berger C."/>
            <person name="Montfort A."/>
            <person name="Casacuberta E."/>
            <person name="Gibbons T."/>
            <person name="Weber N."/>
            <person name="Vandenbol M."/>
            <person name="Bargues M."/>
            <person name="Terol J."/>
            <person name="Torres A."/>
            <person name="Perez-Perez A."/>
            <person name="Purnelle B."/>
            <person name="Bent E."/>
            <person name="Johnson S."/>
            <person name="Tacon D."/>
            <person name="Jesse T."/>
            <person name="Heijnen L."/>
            <person name="Schwarz S."/>
            <person name="Scholler P."/>
            <person name="Heber S."/>
            <person name="Francs P."/>
            <person name="Bielke C."/>
            <person name="Frishman D."/>
            <person name="Haase D."/>
            <person name="Lemcke K."/>
            <person name="Mewes H.W."/>
            <person name="Stocker S."/>
            <person name="Zaccaria P."/>
            <person name="Bevan M."/>
            <person name="Wilson R.K."/>
            <person name="de la Bastide M."/>
            <person name="Habermann K."/>
            <person name="Parnell L."/>
            <person name="Dedhia N."/>
            <person name="Gnoj L."/>
            <person name="Schutz K."/>
            <person name="Huang E."/>
            <person name="Spiegel L."/>
            <person name="Sehkon M."/>
            <person name="Murray J."/>
            <person name="Sheet P."/>
            <person name="Cordes M."/>
            <person name="Abu-Threideh J."/>
            <person name="Stoneking T."/>
            <person name="Kalicki J."/>
            <person name="Graves T."/>
            <person name="Harmon G."/>
            <person name="Edwards J."/>
            <person name="Latreille P."/>
            <person name="Courtney L."/>
            <person name="Cloud J."/>
            <person name="Abbott A."/>
            <person name="Scott K."/>
            <person name="Johnson D."/>
            <person name="Minx P."/>
            <person name="Bentley D."/>
            <person name="Fulton B."/>
            <person name="Miller N."/>
            <person name="Greco T."/>
            <person name="Kemp K."/>
            <person name="Kramer J."/>
            <person name="Fulton L."/>
            <person name="Mardis E."/>
            <person name="Dante M."/>
            <person name="Pepin K."/>
            <person name="Hillier L."/>
            <person name="Nelson J."/>
            <person name="Spieth J."/>
            <person name="Ryan E."/>
            <person name="Andrews S."/>
            <person name="Geisel C."/>
            <person name="Layman D."/>
            <person name="Du H."/>
            <person name="Ali J."/>
            <person name="Berghoff A."/>
            <person name="Jones K."/>
            <person name="Drone K."/>
            <person name="Cotton M."/>
            <person name="Joshu C."/>
            <person name="Antonoiu B."/>
            <person name="Zidanic M."/>
            <person name="Strong C."/>
            <person name="Sun H."/>
            <person name="Lamar B."/>
            <person name="Yordan C."/>
            <person name="Ma P."/>
            <person name="Zhong J."/>
            <person name="Preston R."/>
            <person name="Vil D."/>
            <person name="Shekher M."/>
            <person name="Matero A."/>
            <person name="Shah R."/>
            <person name="Swaby I.K."/>
            <person name="O'Shaughnessy A."/>
            <person name="Rodriguez M."/>
            <person name="Hoffmann J."/>
            <person name="Till S."/>
            <person name="Granat S."/>
            <person name="Shohdy N."/>
            <person name="Hasegawa A."/>
            <person name="Hameed A."/>
            <person name="Lodhi M."/>
            <person name="Johnson A."/>
            <person name="Chen E."/>
            <person name="Marra M."/>
            <person name="Martienssen R."/>
            <person name="McCombie W.R."/>
        </authorList>
    </citation>
    <scope>NUCLEOTIDE SEQUENCE [LARGE SCALE GENOMIC DNA]</scope>
    <source>
        <strain>cv. Columbia</strain>
    </source>
</reference>
<dbReference type="InterPro" id="IPR012337">
    <property type="entry name" value="RNaseH-like_sf"/>
</dbReference>
<feature type="compositionally biased region" description="Polar residues" evidence="5">
    <location>
        <begin position="837"/>
        <end position="854"/>
    </location>
</feature>
<feature type="region of interest" description="Disordered" evidence="5">
    <location>
        <begin position="823"/>
        <end position="854"/>
    </location>
</feature>
<dbReference type="InterPro" id="IPR039537">
    <property type="entry name" value="Retrotran_Ty1/copia-like"/>
</dbReference>
<evidence type="ECO:0000256" key="2">
    <source>
        <dbReference type="ARBA" id="ARBA00022723"/>
    </source>
</evidence>
<dbReference type="PIR" id="T04204">
    <property type="entry name" value="T04204"/>
</dbReference>
<dbReference type="SUPFAM" id="SSF56672">
    <property type="entry name" value="DNA/RNA polymerases"/>
    <property type="match status" value="1"/>
</dbReference>
<evidence type="ECO:0000313" key="8">
    <source>
        <dbReference type="EMBL" id="CAB81170.1"/>
    </source>
</evidence>
<organism evidence="7">
    <name type="scientific">Arabidopsis thaliana</name>
    <name type="common">Mouse-ear cress</name>
    <dbReference type="NCBI Taxonomy" id="3702"/>
    <lineage>
        <taxon>Eukaryota</taxon>
        <taxon>Viridiplantae</taxon>
        <taxon>Streptophyta</taxon>
        <taxon>Embryophyta</taxon>
        <taxon>Tracheophyta</taxon>
        <taxon>Spermatophyta</taxon>
        <taxon>Magnoliopsida</taxon>
        <taxon>eudicotyledons</taxon>
        <taxon>Gunneridae</taxon>
        <taxon>Pentapetalae</taxon>
        <taxon>rosids</taxon>
        <taxon>malvids</taxon>
        <taxon>Brassicales</taxon>
        <taxon>Brassicaceae</taxon>
        <taxon>Camelineae</taxon>
        <taxon>Arabidopsis</taxon>
    </lineage>
</organism>
<dbReference type="InterPro" id="IPR001584">
    <property type="entry name" value="Integrase_cat-core"/>
</dbReference>
<dbReference type="Gene3D" id="3.30.420.10">
    <property type="entry name" value="Ribonuclease H-like superfamily/Ribonuclease H"/>
    <property type="match status" value="1"/>
</dbReference>
<accession>Q9T0C5</accession>
<evidence type="ECO:0000259" key="6">
    <source>
        <dbReference type="PROSITE" id="PS50994"/>
    </source>
</evidence>
<evidence type="ECO:0000313" key="7">
    <source>
        <dbReference type="EMBL" id="CAB40035.1"/>
    </source>
</evidence>
<reference evidence="7" key="3">
    <citation type="submission" date="1999-03" db="EMBL/GenBank/DDBJ databases">
        <authorList>
            <person name="Bevan M."/>
            <person name="Wedler H."/>
            <person name="Wedler E."/>
            <person name="Wambutt R."/>
            <person name="Bancroft I."/>
            <person name="Mewes H.W."/>
            <person name="Mayer K.F.X."/>
            <person name="Schueller C."/>
        </authorList>
    </citation>
    <scope>NUCLEOTIDE SEQUENCE</scope>
</reference>
<dbReference type="Pfam" id="PF13976">
    <property type="entry name" value="gag_pre-integrs"/>
    <property type="match status" value="1"/>
</dbReference>
<gene>
    <name evidence="7" type="primary">T4F9.150</name>
    <name evidence="8" type="ordered locus">At4g10690</name>
</gene>
<feature type="compositionally biased region" description="Polar residues" evidence="5">
    <location>
        <begin position="1482"/>
        <end position="1500"/>
    </location>
</feature>
<dbReference type="GO" id="GO:0006508">
    <property type="term" value="P:proteolysis"/>
    <property type="evidence" value="ECO:0007669"/>
    <property type="project" value="UniProtKB-KW"/>
</dbReference>
<evidence type="ECO:0000256" key="5">
    <source>
        <dbReference type="SAM" id="MobiDB-lite"/>
    </source>
</evidence>
<dbReference type="PANTHER" id="PTHR42648:SF26">
    <property type="entry name" value="INTEGRASE CATALYTIC DOMAIN-CONTAINING PROTEIN"/>
    <property type="match status" value="1"/>
</dbReference>
<reference evidence="8" key="4">
    <citation type="submission" date="2000-03" db="EMBL/GenBank/DDBJ databases">
        <authorList>
            <person name="Lamar B."/>
            <person name="Stoneking T."/>
            <person name="Stumpf J."/>
            <person name="Mewes H.W."/>
            <person name="Lemcke K."/>
            <person name="Mayer K.F.X."/>
        </authorList>
    </citation>
    <scope>NUCLEOTIDE SEQUENCE</scope>
</reference>
<dbReference type="SUPFAM" id="SSF53098">
    <property type="entry name" value="Ribonuclease H-like"/>
    <property type="match status" value="1"/>
</dbReference>
<dbReference type="InterPro" id="IPR036397">
    <property type="entry name" value="RNaseH_sf"/>
</dbReference>
<sequence length="1515" mass="169715">MPQTFNLVSEEYLLAKIVRPSRVAPLISSQSEETSLYSNGFVTGATPRPASTIIVTKDDIQSEEANQEFLKWTRIDQLVKAWIFGSLSEEALKVVIGLNSAQEVWLGLARRFNRFSTTRKYDLQKRLGTCSKAGKTMDAYLSEVKNICDQLDSIGFPVTEQEKIFGVLNGLGKEYESIATVIEHSLDVYPGPCFDDVVYKLTTFDDKLSTYTANSEVTPHLAFYTDKSYSSRGNNNSRGGRYGNFRGRGSYSSRGRGFHQQFGSGSNNGSGNGSKPTCQICRKYGHSAFKCYTRFEENYLPEDLPNAFAAMRVSDQNQASSHEWLPDSAATAHITNTTDGLQNSQTYSGDDSVIVGNGDFLPITHIGTIPLNISQGTLPLEDVLVCPGITKSLLSVSKLTDDYPCSFTFDSDSVVIKDKRTQQLLTQGNKHKGLYVLKDVPFQTYYSTRQQSSDDEVWHQRLGHPNKEVLQHLIKTKAIVVNKTSSNMCEACQMGKVCRLPFVASEFVSSRPLERIHCDLWGPAPVTSAQGFQYYVIFIDNYSRFTWFYPLKLKSDFFSVFVLFQQLVENQYQHKIAMFQCDGGGEFVSYKFVAHLASCGIKQLISCPHTPQQNGIAERRHRYLTELGLSLMFHSKVPHKLWVEAFFTSNFLSNLLPSSTLSDNKSPYEMLHGTPPVYTALRVFGSACYPYLRPYAKNKFDPKSLLCVFLGYNNKYKGYRCLHPPTGKVYICRHVLFDERKFPYSDIYSQFQTISGSPLFTAWQKGFSSTALSRETPSTNVEDIIFPSATVSSSVPTGCAPNIAETATAPDVDVAAAHDMVVPPSPITSTSLPTQPEESTSDQNHYSTDSETAISSAMTPQSINVSLFEDSDFPPLQSVISSTTAAPETSHPMITRAKSGITKPNPKYALFSVKSNYPEPKSVKEALKDEGWTNAMGEEMGTMHETDTWDLVPPEMVDRLLGCKWVFKTKLNSDGSLDRLKARLVARGYEQEEGVDYVETYSPVVRSATVRSILHVATINKWSLKQLDVKNAFLHDELKETVFMTQPPGFEDPSRPDYVCKLKKAIYDLKQAPRAWFDKFSSYLLKYGFICSFSDPSLFVYLKGRDVMFLLLYVDDMILTGNNDVLLQQLLNILSTEFRMKDMGALHYFLGIQAHYHNDGLFLSQEKYTSDLLVNAGMSDCSSMPTPLQLDLLQGNNKPFPEPTYFRRLAGKLQYLTLTRPDIQFAVNFVCQKMHAPTMSDFHLLKRILHYLKGTMTMGINLSSNTDSVLRCYSDSDWAGCKDTRRSTGGFCTFLGYNIISWSAKRHPTVSKSSTEAEYRTLSFAASEVSWIGFLLQEIGLPQQQIPEMYCDNLSAVYLSANPALHSRSKHFQVDYYYVRERVALGALTVKHIPASQQLADIFTKSLPQAPFCDLRFKLGVVLPPDTSLRGCIKQQETPSPTETLIHRNNIVSVSVSVKGDSGPKEKENPTKPICYSSKLCNNQSRGTSRETPPSTNINVHNHFDVLGSSSISCN</sequence>
<keyword evidence="3" id="KW-0064">Aspartyl protease</keyword>
<feature type="region of interest" description="Disordered" evidence="5">
    <location>
        <begin position="1482"/>
        <end position="1501"/>
    </location>
</feature>
<dbReference type="EMBL" id="AL049523">
    <property type="protein sequence ID" value="CAB40035.1"/>
    <property type="molecule type" value="Genomic_DNA"/>
</dbReference>
<name>Q9T0C5_ARATH</name>
<dbReference type="ExpressionAtlas" id="Q9T0C5">
    <property type="expression patterns" value="baseline and differential"/>
</dbReference>
<dbReference type="InterPro" id="IPR043502">
    <property type="entry name" value="DNA/RNA_pol_sf"/>
</dbReference>
<evidence type="ECO:0000256" key="4">
    <source>
        <dbReference type="ARBA" id="ARBA00022801"/>
    </source>
</evidence>
<dbReference type="GO" id="GO:0003676">
    <property type="term" value="F:nucleic acid binding"/>
    <property type="evidence" value="ECO:0007669"/>
    <property type="project" value="InterPro"/>
</dbReference>
<reference evidence="8" key="5">
    <citation type="submission" date="2000-03" db="EMBL/GenBank/DDBJ databases">
        <authorList>
            <person name="Wedler H."/>
            <person name="Wedler E."/>
            <person name="Wambutt R."/>
            <person name="Mewes H.W."/>
            <person name="Lemcke K."/>
            <person name="Mayer K.F.X."/>
        </authorList>
    </citation>
    <scope>NUCLEOTIDE SEQUENCE</scope>
</reference>
<dbReference type="Pfam" id="PF00665">
    <property type="entry name" value="rve"/>
    <property type="match status" value="1"/>
</dbReference>
<dbReference type="Pfam" id="PF07727">
    <property type="entry name" value="RVT_2"/>
    <property type="match status" value="1"/>
</dbReference>
<feature type="domain" description="Integrase catalytic" evidence="6">
    <location>
        <begin position="508"/>
        <end position="675"/>
    </location>
</feature>
<protein>
    <submittedName>
        <fullName evidence="7">Retrotransposon like protein</fullName>
    </submittedName>
</protein>
<dbReference type="Pfam" id="PF25597">
    <property type="entry name" value="SH3_retrovirus"/>
    <property type="match status" value="1"/>
</dbReference>
<dbReference type="InterPro" id="IPR054722">
    <property type="entry name" value="PolX-like_BBD"/>
</dbReference>
<evidence type="ECO:0000256" key="1">
    <source>
        <dbReference type="ARBA" id="ARBA00022670"/>
    </source>
</evidence>
<dbReference type="InterPro" id="IPR013103">
    <property type="entry name" value="RVT_2"/>
</dbReference>